<dbReference type="EMBL" id="CAJVPW010049060">
    <property type="protein sequence ID" value="CAG8762328.1"/>
    <property type="molecule type" value="Genomic_DNA"/>
</dbReference>
<feature type="non-terminal residue" evidence="1">
    <location>
        <position position="152"/>
    </location>
</feature>
<dbReference type="Proteomes" id="UP000789366">
    <property type="component" value="Unassembled WGS sequence"/>
</dbReference>
<name>A0ACA9QRJ1_9GLOM</name>
<accession>A0ACA9QRJ1</accession>
<evidence type="ECO:0000313" key="1">
    <source>
        <dbReference type="EMBL" id="CAG8762328.1"/>
    </source>
</evidence>
<evidence type="ECO:0000313" key="2">
    <source>
        <dbReference type="Proteomes" id="UP000789366"/>
    </source>
</evidence>
<organism evidence="1 2">
    <name type="scientific">Cetraspora pellucida</name>
    <dbReference type="NCBI Taxonomy" id="1433469"/>
    <lineage>
        <taxon>Eukaryota</taxon>
        <taxon>Fungi</taxon>
        <taxon>Fungi incertae sedis</taxon>
        <taxon>Mucoromycota</taxon>
        <taxon>Glomeromycotina</taxon>
        <taxon>Glomeromycetes</taxon>
        <taxon>Diversisporales</taxon>
        <taxon>Gigasporaceae</taxon>
        <taxon>Cetraspora</taxon>
    </lineage>
</organism>
<reference evidence="1" key="1">
    <citation type="submission" date="2021-06" db="EMBL/GenBank/DDBJ databases">
        <authorList>
            <person name="Kallberg Y."/>
            <person name="Tangrot J."/>
            <person name="Rosling A."/>
        </authorList>
    </citation>
    <scope>NUCLEOTIDE SEQUENCE</scope>
    <source>
        <strain evidence="1">28 12/20/2015</strain>
    </source>
</reference>
<proteinExistence type="predicted"/>
<sequence length="152" mass="17405">ALEMEEYDRDRALNEHNKSNISEETPHPSKSDVDLDSIVNGLAALSINRMEREEKLSRSDIENMIQSVVTKTMKDLNKKQTPQKTVKSRTCYLCGQEGHIVKNCLNRNKSNGQTKKSVMFDNADVHLVEFIQKDSMIGSEYLRVELLDKDEC</sequence>
<feature type="non-terminal residue" evidence="1">
    <location>
        <position position="1"/>
    </location>
</feature>
<gene>
    <name evidence="1" type="ORF">SPELUC_LOCUS15222</name>
</gene>
<protein>
    <submittedName>
        <fullName evidence="1">95_t:CDS:1</fullName>
    </submittedName>
</protein>
<keyword evidence="2" id="KW-1185">Reference proteome</keyword>
<comment type="caution">
    <text evidence="1">The sequence shown here is derived from an EMBL/GenBank/DDBJ whole genome shotgun (WGS) entry which is preliminary data.</text>
</comment>